<sequence length="286" mass="32925">MKVLLIATKRDFDAEISGVTGIGRYARSVYEGLSKLVQVEKYPVFDYSSFLSSLITTLKANLTAAYSRYDIVHLLAPKMFFPLFKGKSKLVITVHDLFFLRYEESATKFSQLYLKSISKADGVVAVSSLIKEDLSKFVDKEKIFVVNPGIEDRFFKEKTEKDRNNVIKIGYIGRIDHKRKNVLRAVRDFKRLKRKDVVLELWGSYDENSELFKEIAKETREDSRIKIMGPLPDEKLISVYDSFDLFLLPSKEEGFGYPVIEAYSRGVPVIVYKDSRIPEEVCTYCV</sequence>
<comment type="caution">
    <text evidence="1">The sequence shown here is derived from an EMBL/GenBank/DDBJ whole genome shotgun (WGS) entry which is preliminary data.</text>
</comment>
<dbReference type="EMBL" id="JZWS03000015">
    <property type="protein sequence ID" value="MEW9492187.1"/>
    <property type="molecule type" value="Genomic_DNA"/>
</dbReference>
<dbReference type="Proteomes" id="UP000053480">
    <property type="component" value="Unassembled WGS sequence"/>
</dbReference>
<gene>
    <name evidence="1" type="ORF">TQ35_0008330</name>
</gene>
<reference evidence="1" key="1">
    <citation type="submission" date="2024-07" db="EMBL/GenBank/DDBJ databases">
        <title>Metagenome and Metagenome-Assembled Genomes of Archaea from a hot spring from the geothermal field of Los Azufres, Mexico.</title>
        <authorList>
            <person name="Marin-Paredes R."/>
            <person name="Martinez-Romero E."/>
            <person name="Servin-Garciduenas L.E."/>
        </authorList>
    </citation>
    <scope>NUCLEOTIDE SEQUENCE</scope>
    <source>
        <strain evidence="1">AZ1-454</strain>
    </source>
</reference>
<evidence type="ECO:0000313" key="2">
    <source>
        <dbReference type="Proteomes" id="UP000053480"/>
    </source>
</evidence>
<accession>A0ACC6TQL0</accession>
<keyword evidence="1" id="KW-0808">Transferase</keyword>
<protein>
    <submittedName>
        <fullName evidence="1">Glycosyltransferase</fullName>
        <ecNumber evidence="1">2.4.-.-</ecNumber>
    </submittedName>
</protein>
<proteinExistence type="predicted"/>
<organism evidence="1 2">
    <name type="scientific">Candidatus Aramenus sulfurataquae</name>
    <dbReference type="NCBI Taxonomy" id="1326980"/>
    <lineage>
        <taxon>Archaea</taxon>
        <taxon>Thermoproteota</taxon>
        <taxon>Thermoprotei</taxon>
        <taxon>Sulfolobales</taxon>
        <taxon>Sulfolobaceae</taxon>
        <taxon>Candidatus Aramenus</taxon>
    </lineage>
</organism>
<keyword evidence="1" id="KW-0328">Glycosyltransferase</keyword>
<name>A0ACC6TQL0_9CREN</name>
<dbReference type="EC" id="2.4.-.-" evidence="1"/>
<evidence type="ECO:0000313" key="1">
    <source>
        <dbReference type="EMBL" id="MEW9492187.1"/>
    </source>
</evidence>